<keyword evidence="2" id="KW-0813">Transport</keyword>
<evidence type="ECO:0000256" key="4">
    <source>
        <dbReference type="ARBA" id="ARBA00022764"/>
    </source>
</evidence>
<dbReference type="PANTHER" id="PTHR36507:SF1">
    <property type="entry name" value="BLL1555 PROTEIN"/>
    <property type="match status" value="1"/>
</dbReference>
<feature type="binding site" evidence="7">
    <location>
        <position position="88"/>
    </location>
    <ligand>
        <name>Cu cation</name>
        <dbReference type="ChEBI" id="CHEBI:23378"/>
    </ligand>
</feature>
<evidence type="ECO:0000256" key="6">
    <source>
        <dbReference type="ARBA" id="ARBA00023008"/>
    </source>
</evidence>
<evidence type="ECO:0000259" key="10">
    <source>
        <dbReference type="Pfam" id="PF00127"/>
    </source>
</evidence>
<reference evidence="11 12" key="1">
    <citation type="submission" date="2015-03" db="EMBL/GenBank/DDBJ databases">
        <authorList>
            <person name="Urmite Genomes"/>
        </authorList>
    </citation>
    <scope>NUCLEOTIDE SEQUENCE [LARGE SCALE GENOMIC DNA]</scope>
    <source>
        <strain evidence="11 12">CSUR P1491</strain>
    </source>
</reference>
<evidence type="ECO:0000256" key="8">
    <source>
        <dbReference type="SAM" id="MobiDB-lite"/>
    </source>
</evidence>
<sequence>MKIATFRKHLALLAAGTLLLAGCSASRPDAQASVTMKPDSGATPSVTAPSAPASGNQVTIDGFAFAPATLKVGVGTTVTWINRDEEPHTVAASDGSFHSPGMGTGASFTHTFSTAGTFDYVCSIHPMMHGTVVVTP</sequence>
<feature type="signal peptide" evidence="9">
    <location>
        <begin position="1"/>
        <end position="32"/>
    </location>
</feature>
<dbReference type="EMBL" id="CTEE01000001">
    <property type="protein sequence ID" value="CQD06874.1"/>
    <property type="molecule type" value="Genomic_DNA"/>
</dbReference>
<evidence type="ECO:0000256" key="2">
    <source>
        <dbReference type="ARBA" id="ARBA00022448"/>
    </source>
</evidence>
<dbReference type="InterPro" id="IPR035668">
    <property type="entry name" value="Amicyanin"/>
</dbReference>
<dbReference type="GO" id="GO:0005507">
    <property type="term" value="F:copper ion binding"/>
    <property type="evidence" value="ECO:0007669"/>
    <property type="project" value="InterPro"/>
</dbReference>
<dbReference type="CDD" id="cd13921">
    <property type="entry name" value="Amicyanin"/>
    <property type="match status" value="1"/>
</dbReference>
<evidence type="ECO:0000313" key="12">
    <source>
        <dbReference type="Proteomes" id="UP000199251"/>
    </source>
</evidence>
<feature type="binding site" evidence="7">
    <location>
        <position position="125"/>
    </location>
    <ligand>
        <name>Cu cation</name>
        <dbReference type="ChEBI" id="CHEBI:23378"/>
    </ligand>
</feature>
<evidence type="ECO:0000256" key="5">
    <source>
        <dbReference type="ARBA" id="ARBA00022982"/>
    </source>
</evidence>
<dbReference type="STRING" id="141349.BN1232_01200"/>
<keyword evidence="3 7" id="KW-0479">Metal-binding</keyword>
<dbReference type="PANTHER" id="PTHR36507">
    <property type="entry name" value="BLL1555 PROTEIN"/>
    <property type="match status" value="1"/>
</dbReference>
<dbReference type="Gene3D" id="2.60.40.420">
    <property type="entry name" value="Cupredoxins - blue copper proteins"/>
    <property type="match status" value="1"/>
</dbReference>
<name>A0A0E3WBI0_MYCLN</name>
<accession>A0A0E3WBI0</accession>
<keyword evidence="9" id="KW-0732">Signal</keyword>
<evidence type="ECO:0000256" key="7">
    <source>
        <dbReference type="PIRSR" id="PIRSR602386-1"/>
    </source>
</evidence>
<dbReference type="GO" id="GO:0009055">
    <property type="term" value="F:electron transfer activity"/>
    <property type="evidence" value="ECO:0007669"/>
    <property type="project" value="InterPro"/>
</dbReference>
<dbReference type="OrthoDB" id="574459at2"/>
<dbReference type="AlphaFoldDB" id="A0A0E3WBI0"/>
<dbReference type="SUPFAM" id="SSF49503">
    <property type="entry name" value="Cupredoxins"/>
    <property type="match status" value="1"/>
</dbReference>
<comment type="cofactor">
    <cofactor evidence="7">
        <name>Cu cation</name>
        <dbReference type="ChEBI" id="CHEBI:23378"/>
    </cofactor>
    <text evidence="7">Binds 1 copper ion per subunit.</text>
</comment>
<feature type="compositionally biased region" description="Low complexity" evidence="8">
    <location>
        <begin position="40"/>
        <end position="53"/>
    </location>
</feature>
<dbReference type="InterPro" id="IPR008972">
    <property type="entry name" value="Cupredoxin"/>
</dbReference>
<keyword evidence="4" id="KW-0574">Periplasm</keyword>
<comment type="subcellular location">
    <subcellularLocation>
        <location evidence="1">Periplasm</location>
    </subcellularLocation>
</comment>
<feature type="chain" id="PRO_5002414519" evidence="9">
    <location>
        <begin position="33"/>
        <end position="136"/>
    </location>
</feature>
<feature type="domain" description="Blue (type 1) copper" evidence="10">
    <location>
        <begin position="57"/>
        <end position="134"/>
    </location>
</feature>
<evidence type="ECO:0000313" key="11">
    <source>
        <dbReference type="EMBL" id="CQD06874.1"/>
    </source>
</evidence>
<dbReference type="Proteomes" id="UP000199251">
    <property type="component" value="Unassembled WGS sequence"/>
</dbReference>
<keyword evidence="5" id="KW-0249">Electron transport</keyword>
<feature type="binding site" evidence="7">
    <location>
        <position position="122"/>
    </location>
    <ligand>
        <name>Cu cation</name>
        <dbReference type="ChEBI" id="CHEBI:23378"/>
    </ligand>
</feature>
<organism evidence="11 12">
    <name type="scientific">Mycobacterium lentiflavum</name>
    <dbReference type="NCBI Taxonomy" id="141349"/>
    <lineage>
        <taxon>Bacteria</taxon>
        <taxon>Bacillati</taxon>
        <taxon>Actinomycetota</taxon>
        <taxon>Actinomycetes</taxon>
        <taxon>Mycobacteriales</taxon>
        <taxon>Mycobacteriaceae</taxon>
        <taxon>Mycobacterium</taxon>
        <taxon>Mycobacterium simiae complex</taxon>
    </lineage>
</organism>
<feature type="region of interest" description="Disordered" evidence="8">
    <location>
        <begin position="31"/>
        <end position="53"/>
    </location>
</feature>
<dbReference type="Pfam" id="PF00127">
    <property type="entry name" value="Copper-bind"/>
    <property type="match status" value="1"/>
</dbReference>
<gene>
    <name evidence="11" type="ORF">BN1232_01200</name>
</gene>
<evidence type="ECO:0000256" key="9">
    <source>
        <dbReference type="SAM" id="SignalP"/>
    </source>
</evidence>
<dbReference type="InterPro" id="IPR002386">
    <property type="entry name" value="Amicyanin/Pseudoazurin"/>
</dbReference>
<protein>
    <submittedName>
        <fullName evidence="11">Copper binding proteins, plastocyanin/azurin family protein</fullName>
    </submittedName>
</protein>
<dbReference type="InterPro" id="IPR000923">
    <property type="entry name" value="BlueCu_1"/>
</dbReference>
<proteinExistence type="predicted"/>
<dbReference type="GO" id="GO:0042597">
    <property type="term" value="C:periplasmic space"/>
    <property type="evidence" value="ECO:0007669"/>
    <property type="project" value="UniProtKB-SubCell"/>
</dbReference>
<evidence type="ECO:0000256" key="1">
    <source>
        <dbReference type="ARBA" id="ARBA00004418"/>
    </source>
</evidence>
<evidence type="ECO:0000256" key="3">
    <source>
        <dbReference type="ARBA" id="ARBA00022723"/>
    </source>
</evidence>
<dbReference type="PRINTS" id="PR00155">
    <property type="entry name" value="AMICYANIN"/>
</dbReference>
<keyword evidence="6 7" id="KW-0186">Copper</keyword>
<dbReference type="InterPro" id="IPR052721">
    <property type="entry name" value="ET_Amicyanin"/>
</dbReference>
<dbReference type="PROSITE" id="PS51257">
    <property type="entry name" value="PROKAR_LIPOPROTEIN"/>
    <property type="match status" value="1"/>
</dbReference>
<dbReference type="RefSeq" id="WP_090600517.1">
    <property type="nucleotide sequence ID" value="NZ_CP092423.2"/>
</dbReference>